<proteinExistence type="predicted"/>
<protein>
    <submittedName>
        <fullName evidence="1">Uncharacterized protein</fullName>
    </submittedName>
</protein>
<gene>
    <name evidence="1" type="ORF">QAD02_013754</name>
</gene>
<comment type="caution">
    <text evidence="1">The sequence shown here is derived from an EMBL/GenBank/DDBJ whole genome shotgun (WGS) entry which is preliminary data.</text>
</comment>
<dbReference type="EMBL" id="CM056742">
    <property type="protein sequence ID" value="KAJ8677967.1"/>
    <property type="molecule type" value="Genomic_DNA"/>
</dbReference>
<keyword evidence="2" id="KW-1185">Reference proteome</keyword>
<accession>A0ACC2P694</accession>
<name>A0ACC2P694_9HYME</name>
<sequence>MHLSLFERIENSPPLVMSEEDEARFQMAKTCHICAERNRIRGANFRLKRKFLQDLDQVARKLINVEKKPYLNSNFGNESVLTSRTPTAIANSVQRCGINVDAKTENHVNLTSGDAPKNAEDFPQKPCLALNTENNSATTYHVPTSNTSEKVCKVNFNTRLQGNRNPDSSKLLDAADNNIPNDSSKTELPCNSLQESPNIEQSNPSASGIIKQDASSGGIQKESINQGNRCVVKTLEPYHSSLPQSHKTLLGTGNKHDIEKLAKDRSGSESEFIYFGLAENLKRIVNPQLHKNRELKLQISFDGLPLFESSPREFWPILCKIYVEGNPYNPFVVAVYNGYGKPKDIHQYPWKFVRELNTLLARGIEIDGEHRSV</sequence>
<evidence type="ECO:0000313" key="1">
    <source>
        <dbReference type="EMBL" id="KAJ8677967.1"/>
    </source>
</evidence>
<evidence type="ECO:0000313" key="2">
    <source>
        <dbReference type="Proteomes" id="UP001239111"/>
    </source>
</evidence>
<organism evidence="1 2">
    <name type="scientific">Eretmocerus hayati</name>
    <dbReference type="NCBI Taxonomy" id="131215"/>
    <lineage>
        <taxon>Eukaryota</taxon>
        <taxon>Metazoa</taxon>
        <taxon>Ecdysozoa</taxon>
        <taxon>Arthropoda</taxon>
        <taxon>Hexapoda</taxon>
        <taxon>Insecta</taxon>
        <taxon>Pterygota</taxon>
        <taxon>Neoptera</taxon>
        <taxon>Endopterygota</taxon>
        <taxon>Hymenoptera</taxon>
        <taxon>Apocrita</taxon>
        <taxon>Proctotrupomorpha</taxon>
        <taxon>Chalcidoidea</taxon>
        <taxon>Aphelinidae</taxon>
        <taxon>Aphelininae</taxon>
        <taxon>Eretmocerus</taxon>
    </lineage>
</organism>
<dbReference type="Proteomes" id="UP001239111">
    <property type="component" value="Chromosome 2"/>
</dbReference>
<reference evidence="1" key="1">
    <citation type="submission" date="2023-04" db="EMBL/GenBank/DDBJ databases">
        <title>A chromosome-level genome assembly of the parasitoid wasp Eretmocerus hayati.</title>
        <authorList>
            <person name="Zhong Y."/>
            <person name="Liu S."/>
            <person name="Liu Y."/>
        </authorList>
    </citation>
    <scope>NUCLEOTIDE SEQUENCE</scope>
    <source>
        <strain evidence="1">ZJU_SS_LIU_2023</strain>
    </source>
</reference>